<dbReference type="CDD" id="cd00077">
    <property type="entry name" value="HDc"/>
    <property type="match status" value="1"/>
</dbReference>
<dbReference type="Gene3D" id="1.10.3210.10">
    <property type="entry name" value="Hypothetical protein af1432"/>
    <property type="match status" value="1"/>
</dbReference>
<evidence type="ECO:0000313" key="5">
    <source>
        <dbReference type="Proteomes" id="UP001320148"/>
    </source>
</evidence>
<gene>
    <name evidence="4" type="ORF">DSLASN_42890</name>
</gene>
<dbReference type="InterPro" id="IPR037522">
    <property type="entry name" value="HD_GYP_dom"/>
</dbReference>
<dbReference type="Pfam" id="PF13487">
    <property type="entry name" value="HD_5"/>
    <property type="match status" value="1"/>
</dbReference>
<name>A0ABM7PMA6_9BACT</name>
<dbReference type="SUPFAM" id="SSF52172">
    <property type="entry name" value="CheY-like"/>
    <property type="match status" value="1"/>
</dbReference>
<dbReference type="EMBL" id="AP024488">
    <property type="protein sequence ID" value="BCS98657.1"/>
    <property type="molecule type" value="Genomic_DNA"/>
</dbReference>
<dbReference type="PROSITE" id="PS51832">
    <property type="entry name" value="HD_GYP"/>
    <property type="match status" value="1"/>
</dbReference>
<sequence>MEVDGVRSFYDPNEGSCKADHDLSPEELDAAFALVRAILPRDSVTQGHSLRVMDYALALARRAKLPRKLLAHLVFGSLLHDCGKGGVSDYILQKPGTLSSDQMRLMGLHSERGHTITRCVGPLETASLFIRQHHERWDGQGYPDGLSEEEIHICSRIITIVDVFDAMTSHRPYRKSMPVQAAMGVMRSGRGSRFDPELTDTFLAMLREKMVNARKGGVSFFRPWFTPTLIAAEATLPFRQALRHSLSGPATQLTVVASGEEVVDHVASGPVEMIMVGETLSDMTGAECLHMSRELAPRAVRLMLCPFNRLEALVSHREWAGIYRYVLVPWNDRQLNELVTEALVWRQICSAVRGDDGRTNASGGKVTPP</sequence>
<evidence type="ECO:0000256" key="1">
    <source>
        <dbReference type="PROSITE-ProRule" id="PRU00169"/>
    </source>
</evidence>
<dbReference type="Proteomes" id="UP001320148">
    <property type="component" value="Chromosome"/>
</dbReference>
<protein>
    <recommendedName>
        <fullName evidence="6">HD-GYP domain-containing protein</fullName>
    </recommendedName>
</protein>
<evidence type="ECO:0000259" key="3">
    <source>
        <dbReference type="PROSITE" id="PS51832"/>
    </source>
</evidence>
<dbReference type="InterPro" id="IPR003607">
    <property type="entry name" value="HD/PDEase_dom"/>
</dbReference>
<keyword evidence="5" id="KW-1185">Reference proteome</keyword>
<evidence type="ECO:0000313" key="4">
    <source>
        <dbReference type="EMBL" id="BCS98657.1"/>
    </source>
</evidence>
<comment type="caution">
    <text evidence="1">Lacks conserved residue(s) required for the propagation of feature annotation.</text>
</comment>
<dbReference type="InterPro" id="IPR001789">
    <property type="entry name" value="Sig_transdc_resp-reg_receiver"/>
</dbReference>
<feature type="domain" description="HD-GYP" evidence="3">
    <location>
        <begin position="23"/>
        <end position="218"/>
    </location>
</feature>
<reference evidence="4 5" key="1">
    <citation type="submission" date="2021-02" db="EMBL/GenBank/DDBJ databases">
        <title>Complete genome of Desulfoluna sp. strain ASN36.</title>
        <authorList>
            <person name="Takahashi A."/>
            <person name="Kojima H."/>
            <person name="Fukui M."/>
        </authorList>
    </citation>
    <scope>NUCLEOTIDE SEQUENCE [LARGE SCALE GENOMIC DNA]</scope>
    <source>
        <strain evidence="4 5">ASN36</strain>
    </source>
</reference>
<dbReference type="SMART" id="SM00471">
    <property type="entry name" value="HDc"/>
    <property type="match status" value="1"/>
</dbReference>
<dbReference type="PROSITE" id="PS50110">
    <property type="entry name" value="RESPONSE_REGULATORY"/>
    <property type="match status" value="1"/>
</dbReference>
<dbReference type="RefSeq" id="WP_236890042.1">
    <property type="nucleotide sequence ID" value="NZ_AP024488.1"/>
</dbReference>
<feature type="domain" description="Response regulatory" evidence="2">
    <location>
        <begin position="228"/>
        <end position="343"/>
    </location>
</feature>
<dbReference type="SUPFAM" id="SSF109604">
    <property type="entry name" value="HD-domain/PDEase-like"/>
    <property type="match status" value="1"/>
</dbReference>
<dbReference type="PANTHER" id="PTHR43155:SF2">
    <property type="entry name" value="CYCLIC DI-GMP PHOSPHODIESTERASE PA4108"/>
    <property type="match status" value="1"/>
</dbReference>
<organism evidence="4 5">
    <name type="scientific">Desulfoluna limicola</name>
    <dbReference type="NCBI Taxonomy" id="2810562"/>
    <lineage>
        <taxon>Bacteria</taxon>
        <taxon>Pseudomonadati</taxon>
        <taxon>Thermodesulfobacteriota</taxon>
        <taxon>Desulfobacteria</taxon>
        <taxon>Desulfobacterales</taxon>
        <taxon>Desulfolunaceae</taxon>
        <taxon>Desulfoluna</taxon>
    </lineage>
</organism>
<dbReference type="Gene3D" id="3.40.50.2300">
    <property type="match status" value="1"/>
</dbReference>
<dbReference type="PANTHER" id="PTHR43155">
    <property type="entry name" value="CYCLIC DI-GMP PHOSPHODIESTERASE PA4108-RELATED"/>
    <property type="match status" value="1"/>
</dbReference>
<evidence type="ECO:0000259" key="2">
    <source>
        <dbReference type="PROSITE" id="PS50110"/>
    </source>
</evidence>
<accession>A0ABM7PMA6</accession>
<evidence type="ECO:0008006" key="6">
    <source>
        <dbReference type="Google" id="ProtNLM"/>
    </source>
</evidence>
<dbReference type="InterPro" id="IPR011006">
    <property type="entry name" value="CheY-like_superfamily"/>
</dbReference>
<proteinExistence type="predicted"/>